<keyword evidence="3" id="KW-1185">Reference proteome</keyword>
<feature type="compositionally biased region" description="Basic residues" evidence="1">
    <location>
        <begin position="1"/>
        <end position="14"/>
    </location>
</feature>
<organism evidence="2 3">
    <name type="scientific">Epicoccum nigrum</name>
    <name type="common">Soil fungus</name>
    <name type="synonym">Epicoccum purpurascens</name>
    <dbReference type="NCBI Taxonomy" id="105696"/>
    <lineage>
        <taxon>Eukaryota</taxon>
        <taxon>Fungi</taxon>
        <taxon>Dikarya</taxon>
        <taxon>Ascomycota</taxon>
        <taxon>Pezizomycotina</taxon>
        <taxon>Dothideomycetes</taxon>
        <taxon>Pleosporomycetidae</taxon>
        <taxon>Pleosporales</taxon>
        <taxon>Pleosporineae</taxon>
        <taxon>Didymellaceae</taxon>
        <taxon>Epicoccum</taxon>
    </lineage>
</organism>
<feature type="region of interest" description="Disordered" evidence="1">
    <location>
        <begin position="46"/>
        <end position="203"/>
    </location>
</feature>
<feature type="region of interest" description="Disordered" evidence="1">
    <location>
        <begin position="339"/>
        <end position="391"/>
    </location>
</feature>
<protein>
    <submittedName>
        <fullName evidence="2">Uncharacterized protein</fullName>
    </submittedName>
</protein>
<dbReference type="EMBL" id="KZ107849">
    <property type="protein sequence ID" value="OSS47129.1"/>
    <property type="molecule type" value="Genomic_DNA"/>
</dbReference>
<feature type="compositionally biased region" description="Basic residues" evidence="1">
    <location>
        <begin position="360"/>
        <end position="370"/>
    </location>
</feature>
<proteinExistence type="predicted"/>
<dbReference type="Proteomes" id="UP000193240">
    <property type="component" value="Unassembled WGS sequence"/>
</dbReference>
<feature type="region of interest" description="Disordered" evidence="1">
    <location>
        <begin position="1"/>
        <end position="29"/>
    </location>
</feature>
<evidence type="ECO:0000313" key="3">
    <source>
        <dbReference type="Proteomes" id="UP000193240"/>
    </source>
</evidence>
<gene>
    <name evidence="2" type="ORF">B5807_10095</name>
</gene>
<feature type="compositionally biased region" description="Basic residues" evidence="1">
    <location>
        <begin position="82"/>
        <end position="152"/>
    </location>
</feature>
<sequence>MGRREKHPSRRKSNRTLVHGPQHRRLQPVHLDTPLPWPRVHGGLHTHFVPPLGPHQRSARSSGPQQRRNPGVSEQICTCNRQWRKPQRGHRRLAHRRRPRLPLQHVRHGQRQPARSHHGFALGLRRRRQPVPTRRHLLRHPRRRRRHFRRRDPSRAQNPPQPTHHAARLHPRGARRHPRGARRHPRGALLGRHGVPARADAAPEGRRDAGVLLHHRPACDAVALLRLGLRALRRAAQRHRSPHGADRSAPRRARAPLRIHDQHHPRPQLLGRSKAPPQRARGPGWQRLRLAPPVARVAVLRAPHCGGTARHRALRGRRCASQRPLLQPHAHRPHDRLPFPAPLLPPNELPQPRLAQSPRAPHRVHVLSRRRGADAHRQREGRRRGQDGGAEDALSALGGVFQRGGCGGGGLGGGFLGG</sequence>
<dbReference type="OMA" id="SEQICTC"/>
<dbReference type="AlphaFoldDB" id="A0A1Y2LU69"/>
<reference evidence="2 3" key="1">
    <citation type="journal article" date="2017" name="Genome Announc.">
        <title>Genome sequence of the saprophytic ascomycete Epicoccum nigrum ICMP 19927 strain isolated from New Zealand.</title>
        <authorList>
            <person name="Fokin M."/>
            <person name="Fleetwood D."/>
            <person name="Weir B.S."/>
            <person name="Villas-Boas S.G."/>
        </authorList>
    </citation>
    <scope>NUCLEOTIDE SEQUENCE [LARGE SCALE GENOMIC DNA]</scope>
    <source>
        <strain evidence="2 3">ICMP 19927</strain>
    </source>
</reference>
<evidence type="ECO:0000313" key="2">
    <source>
        <dbReference type="EMBL" id="OSS47129.1"/>
    </source>
</evidence>
<accession>A0A1Y2LU69</accession>
<feature type="compositionally biased region" description="Basic residues" evidence="1">
    <location>
        <begin position="165"/>
        <end position="186"/>
    </location>
</feature>
<feature type="region of interest" description="Disordered" evidence="1">
    <location>
        <begin position="235"/>
        <end position="284"/>
    </location>
</feature>
<feature type="compositionally biased region" description="Basic and acidic residues" evidence="1">
    <location>
        <begin position="371"/>
        <end position="386"/>
    </location>
</feature>
<feature type="compositionally biased region" description="Pro residues" evidence="1">
    <location>
        <begin position="339"/>
        <end position="349"/>
    </location>
</feature>
<evidence type="ECO:0000256" key="1">
    <source>
        <dbReference type="SAM" id="MobiDB-lite"/>
    </source>
</evidence>
<dbReference type="InParanoid" id="A0A1Y2LU69"/>
<feature type="compositionally biased region" description="Polar residues" evidence="1">
    <location>
        <begin position="59"/>
        <end position="68"/>
    </location>
</feature>
<name>A0A1Y2LU69_EPING</name>